<name>A0A5N4DZT4_CAMDR</name>
<keyword evidence="6" id="KW-1133">Transmembrane helix</keyword>
<comment type="similarity">
    <text evidence="2">Belongs to the dpy-19 family.</text>
</comment>
<evidence type="ECO:0000256" key="1">
    <source>
        <dbReference type="ARBA" id="ARBA00004141"/>
    </source>
</evidence>
<dbReference type="Pfam" id="PF10034">
    <property type="entry name" value="Dpy19"/>
    <property type="match status" value="1"/>
</dbReference>
<keyword evidence="4 8" id="KW-0808">Transferase</keyword>
<sequence length="113" mass="13491">MQFFEVELFGWLFCRVRFENFIFGILTVMSLQGCANLHNQWSIIGEFNNLPQEELIQWIKYNTRPGAMPTMASVKLSTLHPIVNHPHYEDADLRWEPTEHFNQMHWQLLLTQE</sequence>
<dbReference type="InterPro" id="IPR018732">
    <property type="entry name" value="Dpy-19/Dpy-19-like"/>
</dbReference>
<dbReference type="EMBL" id="JWIN03000007">
    <property type="protein sequence ID" value="KAB1276652.1"/>
    <property type="molecule type" value="Genomic_DNA"/>
</dbReference>
<dbReference type="GO" id="GO:0005637">
    <property type="term" value="C:nuclear inner membrane"/>
    <property type="evidence" value="ECO:0007669"/>
    <property type="project" value="TreeGrafter"/>
</dbReference>
<dbReference type="PANTHER" id="PTHR31488">
    <property type="entry name" value="DPY-19-LIKE 1, LIKE (H. SAPIENS)"/>
    <property type="match status" value="1"/>
</dbReference>
<reference evidence="8 9" key="1">
    <citation type="journal article" date="2019" name="Mol. Ecol. Resour.">
        <title>Improving Illumina assemblies with Hi-C and long reads: an example with the North African dromedary.</title>
        <authorList>
            <person name="Elbers J.P."/>
            <person name="Rogers M.F."/>
            <person name="Perelman P.L."/>
            <person name="Proskuryakova A.A."/>
            <person name="Serdyukova N.A."/>
            <person name="Johnson W.E."/>
            <person name="Horin P."/>
            <person name="Corander J."/>
            <person name="Murphy D."/>
            <person name="Burger P.A."/>
        </authorList>
    </citation>
    <scope>NUCLEOTIDE SEQUENCE [LARGE SCALE GENOMIC DNA]</scope>
    <source>
        <strain evidence="8">Drom800</strain>
        <tissue evidence="8">Blood</tissue>
    </source>
</reference>
<gene>
    <name evidence="8" type="ORF">Cadr_000008185</name>
</gene>
<dbReference type="GO" id="GO:0007286">
    <property type="term" value="P:spermatid development"/>
    <property type="evidence" value="ECO:0007669"/>
    <property type="project" value="TreeGrafter"/>
</dbReference>
<keyword evidence="5" id="KW-0812">Transmembrane</keyword>
<comment type="subcellular location">
    <subcellularLocation>
        <location evidence="1">Membrane</location>
        <topology evidence="1">Multi-pass membrane protein</topology>
    </subcellularLocation>
</comment>
<comment type="caution">
    <text evidence="8">The sequence shown here is derived from an EMBL/GenBank/DDBJ whole genome shotgun (WGS) entry which is preliminary data.</text>
</comment>
<keyword evidence="7" id="KW-0472">Membrane</keyword>
<evidence type="ECO:0000313" key="8">
    <source>
        <dbReference type="EMBL" id="KAB1276652.1"/>
    </source>
</evidence>
<evidence type="ECO:0000256" key="5">
    <source>
        <dbReference type="ARBA" id="ARBA00022692"/>
    </source>
</evidence>
<organism evidence="8 9">
    <name type="scientific">Camelus dromedarius</name>
    <name type="common">Dromedary</name>
    <name type="synonym">Arabian camel</name>
    <dbReference type="NCBI Taxonomy" id="9838"/>
    <lineage>
        <taxon>Eukaryota</taxon>
        <taxon>Metazoa</taxon>
        <taxon>Chordata</taxon>
        <taxon>Craniata</taxon>
        <taxon>Vertebrata</taxon>
        <taxon>Euteleostomi</taxon>
        <taxon>Mammalia</taxon>
        <taxon>Eutheria</taxon>
        <taxon>Laurasiatheria</taxon>
        <taxon>Artiodactyla</taxon>
        <taxon>Tylopoda</taxon>
        <taxon>Camelidae</taxon>
        <taxon>Camelus</taxon>
    </lineage>
</organism>
<dbReference type="GO" id="GO:0000030">
    <property type="term" value="F:mannosyltransferase activity"/>
    <property type="evidence" value="ECO:0007669"/>
    <property type="project" value="TreeGrafter"/>
</dbReference>
<evidence type="ECO:0000256" key="6">
    <source>
        <dbReference type="ARBA" id="ARBA00022989"/>
    </source>
</evidence>
<evidence type="ECO:0000313" key="9">
    <source>
        <dbReference type="Proteomes" id="UP000299084"/>
    </source>
</evidence>
<evidence type="ECO:0000256" key="7">
    <source>
        <dbReference type="ARBA" id="ARBA00023136"/>
    </source>
</evidence>
<dbReference type="AlphaFoldDB" id="A0A5N4DZT4"/>
<protein>
    <submittedName>
        <fullName evidence="8">Putative C-mannosyltransferase DPY19L2</fullName>
    </submittedName>
</protein>
<evidence type="ECO:0000256" key="3">
    <source>
        <dbReference type="ARBA" id="ARBA00022676"/>
    </source>
</evidence>
<accession>A0A5N4DZT4</accession>
<evidence type="ECO:0000256" key="4">
    <source>
        <dbReference type="ARBA" id="ARBA00022679"/>
    </source>
</evidence>
<evidence type="ECO:0000256" key="2">
    <source>
        <dbReference type="ARBA" id="ARBA00008744"/>
    </source>
</evidence>
<keyword evidence="3 8" id="KW-0328">Glycosyltransferase</keyword>
<proteinExistence type="inferred from homology"/>
<keyword evidence="9" id="KW-1185">Reference proteome</keyword>
<dbReference type="PANTHER" id="PTHR31488:SF6">
    <property type="entry name" value="C-MANNOSYLTRANSFERASE DPY19L2-RELATED"/>
    <property type="match status" value="1"/>
</dbReference>
<dbReference type="Proteomes" id="UP000299084">
    <property type="component" value="Unassembled WGS sequence"/>
</dbReference>